<dbReference type="Proteomes" id="UP000703269">
    <property type="component" value="Unassembled WGS sequence"/>
</dbReference>
<dbReference type="AlphaFoldDB" id="A0A9P3GFC6"/>
<dbReference type="InterPro" id="IPR001965">
    <property type="entry name" value="Znf_PHD"/>
</dbReference>
<keyword evidence="11" id="KW-1185">Reference proteome</keyword>
<dbReference type="GO" id="GO:0006355">
    <property type="term" value="P:regulation of DNA-templated transcription"/>
    <property type="evidence" value="ECO:0007669"/>
    <property type="project" value="InterPro"/>
</dbReference>
<dbReference type="Gene3D" id="2.30.30.490">
    <property type="match status" value="1"/>
</dbReference>
<evidence type="ECO:0000256" key="3">
    <source>
        <dbReference type="ARBA" id="ARBA00022833"/>
    </source>
</evidence>
<dbReference type="Gene3D" id="2.30.30.1150">
    <property type="match status" value="1"/>
</dbReference>
<dbReference type="PROSITE" id="PS51293">
    <property type="entry name" value="SANT"/>
    <property type="match status" value="1"/>
</dbReference>
<feature type="domain" description="PHD-type" evidence="9">
    <location>
        <begin position="663"/>
        <end position="793"/>
    </location>
</feature>
<dbReference type="SMART" id="SM00439">
    <property type="entry name" value="BAH"/>
    <property type="match status" value="1"/>
</dbReference>
<feature type="domain" description="BAH" evidence="7">
    <location>
        <begin position="17"/>
        <end position="147"/>
    </location>
</feature>
<dbReference type="InterPro" id="IPR000679">
    <property type="entry name" value="Znf_GATA"/>
</dbReference>
<keyword evidence="3" id="KW-0862">Zinc</keyword>
<dbReference type="GO" id="GO:0008270">
    <property type="term" value="F:zinc ion binding"/>
    <property type="evidence" value="ECO:0007669"/>
    <property type="project" value="UniProtKB-KW"/>
</dbReference>
<feature type="region of interest" description="Disordered" evidence="5">
    <location>
        <begin position="565"/>
        <end position="601"/>
    </location>
</feature>
<dbReference type="Pfam" id="PF13832">
    <property type="entry name" value="zf-HC5HC2H_2"/>
    <property type="match status" value="1"/>
</dbReference>
<dbReference type="PROSITE" id="PS51038">
    <property type="entry name" value="BAH"/>
    <property type="match status" value="1"/>
</dbReference>
<feature type="domain" description="PHD-type" evidence="6">
    <location>
        <begin position="184"/>
        <end position="236"/>
    </location>
</feature>
<dbReference type="Gene3D" id="3.30.50.10">
    <property type="entry name" value="Erythroid Transcription Factor GATA-1, subunit A"/>
    <property type="match status" value="1"/>
</dbReference>
<dbReference type="Gene3D" id="1.10.10.60">
    <property type="entry name" value="Homeodomain-like"/>
    <property type="match status" value="1"/>
</dbReference>
<evidence type="ECO:0000259" key="6">
    <source>
        <dbReference type="PROSITE" id="PS50016"/>
    </source>
</evidence>
<comment type="caution">
    <text evidence="10">The sequence shown here is derived from an EMBL/GenBank/DDBJ whole genome shotgun (WGS) entry which is preliminary data.</text>
</comment>
<feature type="compositionally biased region" description="Polar residues" evidence="5">
    <location>
        <begin position="581"/>
        <end position="596"/>
    </location>
</feature>
<dbReference type="GO" id="GO:0004842">
    <property type="term" value="F:ubiquitin-protein transferase activity"/>
    <property type="evidence" value="ECO:0007669"/>
    <property type="project" value="TreeGrafter"/>
</dbReference>
<sequence length="952" mass="106520">MTQPPAQPVFIQLKNGDKVKVNDHVYCSPSWSVRDGTPYSIARIMEFLPAAGMPTLDAHGNRNGPPTRVRLAWYYRPSDVSDRTVADCRLLLAAIYSEVCELSQLRAKCYVIHRDKISDLAGWKKRPDRFYFQRLFDPWIRKEFEVIQAASVRNLPDNIREVLVSRYEYVVAEKEVVPDLTDNLRTCATCELWCPPPETVQCDRCKRFFHMGCNNPPLAAKPSRGYGWTCAPCSREHEEEVDSHKLHRHATPSASKPKSNAPAPRGRGRPRKDRVQAEKEENLEIRHFKMWPFRYFGQYTVAEDTLDPDDLIFPRAATRVGPKYQVGALPVPGDDPPADIDERGDDGTIEVLSRVDEMSDQEVAAMETVKNSLTRNEKLKYNVDWLSEVIKRFSDAWASGRDFLTVNMKSPHRLRKWAKRETSYSDKGWTDAEIAAFEDGIMQHGAELRLVHEELPSRTMPEIVRFYGHWKNAKLGEENKRIKAARAAGRVVPAEKAPPAADSDDEGSIVAEHAKSTTSCGACRTRESEVWWKAPKGLSTNVLCDNCGISWRKYADLNIRPMREDPLAKAKPAEKREGTPLAQTTSKRPRTSVSQTSPPPPAVPQVRCMACHKNGPAGKVLRCKQCQFKVHPGAYGANVDPANADSWTCELCANEKNLEASLKPDCLLCPRVRRDPKKKLLYPPPDTYLRACKPTEGHAWCHVLCAVFIPEVNFTDASRLRLIEGISGIPQYRWMNKCTLCDSNGGAVVRCSDCPAEYHVSCAWKAGHKFGFEVQPIKSSRRETTVSVDFKDAAGCMVPQVTCKGHPTNRRQTFGICDTNDAGETALQVYTKAYKQANVENTHGLLRKAQRLDAMLNTEDSADSESSRAYPDPACTRCHTEFSPAFYLTPPSTPSPPRDATPDTSEQTWLCHRCHFEGSRANHEAHAAHAALNGSAHAGANGVVPMNGIVAT</sequence>
<protein>
    <submittedName>
        <fullName evidence="10">BAH and PHD-zinc-finger like domain-containing protein</fullName>
    </submittedName>
</protein>
<dbReference type="CDD" id="cd15571">
    <property type="entry name" value="ePHD"/>
    <property type="match status" value="1"/>
</dbReference>
<dbReference type="SMART" id="SM00717">
    <property type="entry name" value="SANT"/>
    <property type="match status" value="1"/>
</dbReference>
<organism evidence="10 11">
    <name type="scientific">Phanerochaete sordida</name>
    <dbReference type="NCBI Taxonomy" id="48140"/>
    <lineage>
        <taxon>Eukaryota</taxon>
        <taxon>Fungi</taxon>
        <taxon>Dikarya</taxon>
        <taxon>Basidiomycota</taxon>
        <taxon>Agaricomycotina</taxon>
        <taxon>Agaricomycetes</taxon>
        <taxon>Polyporales</taxon>
        <taxon>Phanerochaetaceae</taxon>
        <taxon>Phanerochaete</taxon>
    </lineage>
</organism>
<dbReference type="InterPro" id="IPR043151">
    <property type="entry name" value="BAH_sf"/>
</dbReference>
<dbReference type="EMBL" id="BPQB01000035">
    <property type="protein sequence ID" value="GJE93878.1"/>
    <property type="molecule type" value="Genomic_DNA"/>
</dbReference>
<dbReference type="InterPro" id="IPR001005">
    <property type="entry name" value="SANT/Myb"/>
</dbReference>
<dbReference type="PROSITE" id="PS51805">
    <property type="entry name" value="EPHD"/>
    <property type="match status" value="1"/>
</dbReference>
<dbReference type="InterPro" id="IPR001025">
    <property type="entry name" value="BAH_dom"/>
</dbReference>
<feature type="region of interest" description="Disordered" evidence="5">
    <location>
        <begin position="241"/>
        <end position="280"/>
    </location>
</feature>
<dbReference type="GO" id="GO:0043565">
    <property type="term" value="F:sequence-specific DNA binding"/>
    <property type="evidence" value="ECO:0007669"/>
    <property type="project" value="InterPro"/>
</dbReference>
<dbReference type="InterPro" id="IPR019787">
    <property type="entry name" value="Znf_PHD-finger"/>
</dbReference>
<dbReference type="GO" id="GO:0003682">
    <property type="term" value="F:chromatin binding"/>
    <property type="evidence" value="ECO:0007669"/>
    <property type="project" value="InterPro"/>
</dbReference>
<dbReference type="Pfam" id="PF00628">
    <property type="entry name" value="PHD"/>
    <property type="match status" value="1"/>
</dbReference>
<dbReference type="InterPro" id="IPR011011">
    <property type="entry name" value="Znf_FYVE_PHD"/>
</dbReference>
<dbReference type="InterPro" id="IPR013088">
    <property type="entry name" value="Znf_NHR/GATA"/>
</dbReference>
<evidence type="ECO:0000256" key="1">
    <source>
        <dbReference type="ARBA" id="ARBA00022723"/>
    </source>
</evidence>
<proteinExistence type="predicted"/>
<dbReference type="SMART" id="SM00249">
    <property type="entry name" value="PHD"/>
    <property type="match status" value="3"/>
</dbReference>
<dbReference type="SUPFAM" id="SSF46689">
    <property type="entry name" value="Homeodomain-like"/>
    <property type="match status" value="1"/>
</dbReference>
<evidence type="ECO:0000313" key="10">
    <source>
        <dbReference type="EMBL" id="GJE93878.1"/>
    </source>
</evidence>
<dbReference type="SMART" id="SM00401">
    <property type="entry name" value="ZnF_GATA"/>
    <property type="match status" value="1"/>
</dbReference>
<dbReference type="InterPro" id="IPR017884">
    <property type="entry name" value="SANT_dom"/>
</dbReference>
<dbReference type="InterPro" id="IPR029617">
    <property type="entry name" value="Snt2"/>
</dbReference>
<reference evidence="10 11" key="1">
    <citation type="submission" date="2021-08" db="EMBL/GenBank/DDBJ databases">
        <title>Draft Genome Sequence of Phanerochaete sordida strain YK-624.</title>
        <authorList>
            <person name="Mori T."/>
            <person name="Dohra H."/>
            <person name="Suzuki T."/>
            <person name="Kawagishi H."/>
            <person name="Hirai H."/>
        </authorList>
    </citation>
    <scope>NUCLEOTIDE SEQUENCE [LARGE SCALE GENOMIC DNA]</scope>
    <source>
        <strain evidence="10 11">YK-624</strain>
    </source>
</reference>
<dbReference type="GO" id="GO:0036205">
    <property type="term" value="P:histone catabolic process"/>
    <property type="evidence" value="ECO:0007669"/>
    <property type="project" value="TreeGrafter"/>
</dbReference>
<evidence type="ECO:0000259" key="8">
    <source>
        <dbReference type="PROSITE" id="PS51293"/>
    </source>
</evidence>
<dbReference type="SUPFAM" id="SSF57903">
    <property type="entry name" value="FYVE/PHD zinc finger"/>
    <property type="match status" value="2"/>
</dbReference>
<feature type="compositionally biased region" description="Basic and acidic residues" evidence="5">
    <location>
        <begin position="565"/>
        <end position="578"/>
    </location>
</feature>
<dbReference type="PANTHER" id="PTHR47672:SF1">
    <property type="entry name" value="E3 UBIQUITIN-PROTEIN LIGASE SNT2"/>
    <property type="match status" value="1"/>
</dbReference>
<keyword evidence="2 4" id="KW-0863">Zinc-finger</keyword>
<dbReference type="OrthoDB" id="336088at2759"/>
<feature type="domain" description="SANT" evidence="8">
    <location>
        <begin position="424"/>
        <end position="474"/>
    </location>
</feature>
<keyword evidence="1" id="KW-0479">Metal-binding</keyword>
<dbReference type="InterPro" id="IPR013083">
    <property type="entry name" value="Znf_RING/FYVE/PHD"/>
</dbReference>
<accession>A0A9P3GFC6</accession>
<evidence type="ECO:0000259" key="7">
    <source>
        <dbReference type="PROSITE" id="PS51038"/>
    </source>
</evidence>
<dbReference type="SUPFAM" id="SSF57716">
    <property type="entry name" value="Glucocorticoid receptor-like (DNA-binding domain)"/>
    <property type="match status" value="1"/>
</dbReference>
<dbReference type="PROSITE" id="PS50016">
    <property type="entry name" value="ZF_PHD_2"/>
    <property type="match status" value="1"/>
</dbReference>
<evidence type="ECO:0000259" key="9">
    <source>
        <dbReference type="PROSITE" id="PS51805"/>
    </source>
</evidence>
<evidence type="ECO:0000256" key="4">
    <source>
        <dbReference type="PROSITE-ProRule" id="PRU00146"/>
    </source>
</evidence>
<evidence type="ECO:0000313" key="11">
    <source>
        <dbReference type="Proteomes" id="UP000703269"/>
    </source>
</evidence>
<gene>
    <name evidence="10" type="ORF">PsYK624_100430</name>
</gene>
<dbReference type="Pfam" id="PF01426">
    <property type="entry name" value="BAH"/>
    <property type="match status" value="1"/>
</dbReference>
<dbReference type="PANTHER" id="PTHR47672">
    <property type="entry name" value="E3 UBIQUITIN-PROTEIN LIGASE SNT2"/>
    <property type="match status" value="1"/>
</dbReference>
<dbReference type="Gene3D" id="3.30.40.10">
    <property type="entry name" value="Zinc/RING finger domain, C3HC4 (zinc finger)"/>
    <property type="match status" value="1"/>
</dbReference>
<dbReference type="GO" id="GO:0048189">
    <property type="term" value="C:Lid2 complex"/>
    <property type="evidence" value="ECO:0007669"/>
    <property type="project" value="TreeGrafter"/>
</dbReference>
<dbReference type="InterPro" id="IPR009057">
    <property type="entry name" value="Homeodomain-like_sf"/>
</dbReference>
<dbReference type="InterPro" id="IPR034732">
    <property type="entry name" value="EPHD"/>
</dbReference>
<evidence type="ECO:0000256" key="2">
    <source>
        <dbReference type="ARBA" id="ARBA00022771"/>
    </source>
</evidence>
<dbReference type="InterPro" id="IPR019786">
    <property type="entry name" value="Zinc_finger_PHD-type_CS"/>
</dbReference>
<name>A0A9P3GFC6_9APHY</name>
<evidence type="ECO:0000256" key="5">
    <source>
        <dbReference type="SAM" id="MobiDB-lite"/>
    </source>
</evidence>
<dbReference type="PROSITE" id="PS01359">
    <property type="entry name" value="ZF_PHD_1"/>
    <property type="match status" value="1"/>
</dbReference>
<feature type="region of interest" description="Disordered" evidence="5">
    <location>
        <begin position="887"/>
        <end position="906"/>
    </location>
</feature>